<evidence type="ECO:0000256" key="4">
    <source>
        <dbReference type="ARBA" id="ARBA00023001"/>
    </source>
</evidence>
<dbReference type="Pfam" id="PF03442">
    <property type="entry name" value="CBM_X2"/>
    <property type="match status" value="1"/>
</dbReference>
<feature type="domain" description="Carbohydrate binding X2" evidence="11">
    <location>
        <begin position="389"/>
        <end position="469"/>
    </location>
</feature>
<dbReference type="InterPro" id="IPR014756">
    <property type="entry name" value="Ig_E-set"/>
</dbReference>
<evidence type="ECO:0000313" key="14">
    <source>
        <dbReference type="Proteomes" id="UP000034786"/>
    </source>
</evidence>
<dbReference type="GO" id="GO:0005576">
    <property type="term" value="C:extracellular region"/>
    <property type="evidence" value="ECO:0007669"/>
    <property type="project" value="TreeGrafter"/>
</dbReference>
<evidence type="ECO:0000256" key="5">
    <source>
        <dbReference type="ARBA" id="ARBA00023277"/>
    </source>
</evidence>
<feature type="domain" description="Glycoside hydrolase family 5" evidence="10">
    <location>
        <begin position="75"/>
        <end position="351"/>
    </location>
</feature>
<keyword evidence="4" id="KW-0136">Cellulose degradation</keyword>
<dbReference type="Pfam" id="PF18448">
    <property type="entry name" value="CBM46"/>
    <property type="match status" value="1"/>
</dbReference>
<dbReference type="STRING" id="284040.UK15_06515"/>
<reference evidence="14" key="1">
    <citation type="submission" date="2015-02" db="EMBL/GenBank/DDBJ databases">
        <authorList>
            <person name="Ju K.-S."/>
            <person name="Doroghazi J.R."/>
            <person name="Metcalf W."/>
        </authorList>
    </citation>
    <scope>NUCLEOTIDE SEQUENCE [LARGE SCALE GENOMIC DNA]</scope>
    <source>
        <strain evidence="14">NRRL B-16380</strain>
    </source>
</reference>
<gene>
    <name evidence="13" type="ORF">UK15_06515</name>
</gene>
<feature type="chain" id="PRO_5005632867" evidence="9">
    <location>
        <begin position="42"/>
        <end position="579"/>
    </location>
</feature>
<dbReference type="Gene3D" id="3.20.20.80">
    <property type="entry name" value="Glycosidases"/>
    <property type="match status" value="1"/>
</dbReference>
<dbReference type="Gene3D" id="2.60.40.10">
    <property type="entry name" value="Immunoglobulins"/>
    <property type="match status" value="1"/>
</dbReference>
<dbReference type="AlphaFoldDB" id="A0A0M2GYS5"/>
<dbReference type="InterPro" id="IPR001547">
    <property type="entry name" value="Glyco_hydro_5"/>
</dbReference>
<keyword evidence="5" id="KW-0119">Carbohydrate metabolism</keyword>
<dbReference type="GO" id="GO:0009986">
    <property type="term" value="C:cell surface"/>
    <property type="evidence" value="ECO:0007669"/>
    <property type="project" value="TreeGrafter"/>
</dbReference>
<evidence type="ECO:0000259" key="10">
    <source>
        <dbReference type="Pfam" id="PF00150"/>
    </source>
</evidence>
<comment type="caution">
    <text evidence="13">The sequence shown here is derived from an EMBL/GenBank/DDBJ whole genome shotgun (WGS) entry which is preliminary data.</text>
</comment>
<feature type="domain" description="Endoglucanase B carbohydrate binding" evidence="12">
    <location>
        <begin position="473"/>
        <end position="576"/>
    </location>
</feature>
<proteinExistence type="inferred from homology"/>
<accession>A0A0M2GYS5</accession>
<evidence type="ECO:0000256" key="3">
    <source>
        <dbReference type="ARBA" id="ARBA00022801"/>
    </source>
</evidence>
<dbReference type="InterPro" id="IPR016282">
    <property type="entry name" value="Glyco_hydro_5_endoGlcnase_B"/>
</dbReference>
<evidence type="ECO:0000259" key="12">
    <source>
        <dbReference type="Pfam" id="PF18448"/>
    </source>
</evidence>
<dbReference type="PIRSF" id="PIRSF001043">
    <property type="entry name" value="Endoglucanase_B"/>
    <property type="match status" value="1"/>
</dbReference>
<sequence length="579" mass="64392">MTHSYQAARRLPRRMANMLLALFATAGLLLGAGLTAPAAEAAPQVPRVPANAKHAVAEMQPSWNLGNTLDAIPDETSWGNPLTTRAHLAKIRSEGFRSVRIPVTWTDHQSATAPYAVDAAFMDRVEEITDFALAEGLYVVLNVHHDSWQWVDQMPTDHDNVMARFNSLWTQISSTFKDKPRTLLFESINEPEFENATAQQKATLLNELNASFHKIVRGSGGKNGNRLLVLPTIYCTPDQALMDTLYNTIKSLNDPNLVATVHYYSWFPFSVNIAGGTHYDEAARKDLDGAFQRMRDTFVARGIPVYLGEYGLLSWPDHHHPSRVERGEALKYFEHFGHAARQAGVTTALWDPFAYLNRQTFQWRDQELFDLIRASWTTRSGSTSFDRLFVPKSGRITDQSLTLNRNGLSFRGLWHGDRKLVADSDYTVSGDRLTLKAATLTRLAGDRSYGDNATLQARFSRGLPWKLHVATYDAPQQTGASGTTSALAVPTRFHGDHLATMEAKYADGTNAGPTDWTAFQEFNISFTPDYAGDTITLTEKFLTSLRDNAPVTLTFHFYSGTKITYQVVKSGSTVTGSAV</sequence>
<dbReference type="InterPro" id="IPR013783">
    <property type="entry name" value="Ig-like_fold"/>
</dbReference>
<keyword evidence="14" id="KW-1185">Reference proteome</keyword>
<dbReference type="Pfam" id="PF00150">
    <property type="entry name" value="Cellulase"/>
    <property type="match status" value="1"/>
</dbReference>
<evidence type="ECO:0000256" key="6">
    <source>
        <dbReference type="ARBA" id="ARBA00023295"/>
    </source>
</evidence>
<evidence type="ECO:0000256" key="8">
    <source>
        <dbReference type="RuleBase" id="RU361153"/>
    </source>
</evidence>
<keyword evidence="3 8" id="KW-0378">Hydrolase</keyword>
<comment type="similarity">
    <text evidence="1 8">Belongs to the glycosyl hydrolase 5 (cellulase A) family.</text>
</comment>
<organism evidence="13 14">
    <name type="scientific">Streptomyces variegatus</name>
    <dbReference type="NCBI Taxonomy" id="284040"/>
    <lineage>
        <taxon>Bacteria</taxon>
        <taxon>Bacillati</taxon>
        <taxon>Actinomycetota</taxon>
        <taxon>Actinomycetes</taxon>
        <taxon>Kitasatosporales</taxon>
        <taxon>Streptomycetaceae</taxon>
        <taxon>Streptomyces</taxon>
    </lineage>
</organism>
<evidence type="ECO:0000313" key="13">
    <source>
        <dbReference type="EMBL" id="KJK40690.1"/>
    </source>
</evidence>
<dbReference type="PATRIC" id="fig|284040.3.peg.3360"/>
<keyword evidence="6 8" id="KW-0326">Glycosidase</keyword>
<evidence type="ECO:0000256" key="1">
    <source>
        <dbReference type="ARBA" id="ARBA00005641"/>
    </source>
</evidence>
<dbReference type="PANTHER" id="PTHR31297">
    <property type="entry name" value="GLUCAN ENDO-1,6-BETA-GLUCOSIDASE B"/>
    <property type="match status" value="1"/>
</dbReference>
<feature type="signal peptide" evidence="9">
    <location>
        <begin position="1"/>
        <end position="41"/>
    </location>
</feature>
<keyword evidence="7" id="KW-0624">Polysaccharide degradation</keyword>
<dbReference type="InterPro" id="IPR040946">
    <property type="entry name" value="CBM46"/>
</dbReference>
<dbReference type="SUPFAM" id="SSF51445">
    <property type="entry name" value="(Trans)glycosidases"/>
    <property type="match status" value="1"/>
</dbReference>
<dbReference type="PANTHER" id="PTHR31297:SF41">
    <property type="entry name" value="ENDOGLUCANASE, PUTATIVE (AFU_ORTHOLOGUE AFUA_5G01830)-RELATED"/>
    <property type="match status" value="1"/>
</dbReference>
<dbReference type="EMBL" id="JYJH01000003">
    <property type="protein sequence ID" value="KJK40690.1"/>
    <property type="molecule type" value="Genomic_DNA"/>
</dbReference>
<evidence type="ECO:0000256" key="9">
    <source>
        <dbReference type="SAM" id="SignalP"/>
    </source>
</evidence>
<name>A0A0M2GYS5_9ACTN</name>
<protein>
    <submittedName>
        <fullName evidence="13">Cellulase</fullName>
    </submittedName>
</protein>
<evidence type="ECO:0000259" key="11">
    <source>
        <dbReference type="Pfam" id="PF03442"/>
    </source>
</evidence>
<dbReference type="SUPFAM" id="SSF81296">
    <property type="entry name" value="E set domains"/>
    <property type="match status" value="1"/>
</dbReference>
<dbReference type="InterPro" id="IPR017853">
    <property type="entry name" value="GH"/>
</dbReference>
<keyword evidence="2 9" id="KW-0732">Signal</keyword>
<evidence type="ECO:0000256" key="2">
    <source>
        <dbReference type="ARBA" id="ARBA00022729"/>
    </source>
</evidence>
<dbReference type="InterPro" id="IPR050386">
    <property type="entry name" value="Glycosyl_hydrolase_5"/>
</dbReference>
<dbReference type="GO" id="GO:0030245">
    <property type="term" value="P:cellulose catabolic process"/>
    <property type="evidence" value="ECO:0007669"/>
    <property type="project" value="UniProtKB-KW"/>
</dbReference>
<dbReference type="Proteomes" id="UP000034786">
    <property type="component" value="Unassembled WGS sequence"/>
</dbReference>
<dbReference type="GO" id="GO:0008422">
    <property type="term" value="F:beta-glucosidase activity"/>
    <property type="evidence" value="ECO:0007669"/>
    <property type="project" value="TreeGrafter"/>
</dbReference>
<evidence type="ECO:0000256" key="7">
    <source>
        <dbReference type="ARBA" id="ARBA00023326"/>
    </source>
</evidence>
<dbReference type="InterPro" id="IPR005102">
    <property type="entry name" value="Carbo-bd_X2"/>
</dbReference>